<gene>
    <name evidence="2" type="ORF">RISW2_02265</name>
</gene>
<dbReference type="Proteomes" id="UP000023430">
    <property type="component" value="Unassembled WGS sequence"/>
</dbReference>
<evidence type="ECO:0000313" key="3">
    <source>
        <dbReference type="Proteomes" id="UP000023430"/>
    </source>
</evidence>
<feature type="compositionally biased region" description="Basic and acidic residues" evidence="1">
    <location>
        <begin position="68"/>
        <end position="81"/>
    </location>
</feature>
<organism evidence="2 3">
    <name type="scientific">Roseivivax isoporae LMG 25204</name>
    <dbReference type="NCBI Taxonomy" id="1449351"/>
    <lineage>
        <taxon>Bacteria</taxon>
        <taxon>Pseudomonadati</taxon>
        <taxon>Pseudomonadota</taxon>
        <taxon>Alphaproteobacteria</taxon>
        <taxon>Rhodobacterales</taxon>
        <taxon>Roseobacteraceae</taxon>
        <taxon>Roseivivax</taxon>
    </lineage>
</organism>
<proteinExistence type="predicted"/>
<feature type="compositionally biased region" description="Basic and acidic residues" evidence="1">
    <location>
        <begin position="1"/>
        <end position="26"/>
    </location>
</feature>
<accession>X7F8R4</accession>
<name>X7F8R4_9RHOB</name>
<reference evidence="2 3" key="1">
    <citation type="submission" date="2014-01" db="EMBL/GenBank/DDBJ databases">
        <title>Roseivivax isoporae LMG 25204 Genome Sequencing.</title>
        <authorList>
            <person name="Lai Q."/>
            <person name="Li G."/>
            <person name="Shao Z."/>
        </authorList>
    </citation>
    <scope>NUCLEOTIDE SEQUENCE [LARGE SCALE GENOMIC DNA]</scope>
    <source>
        <strain evidence="2 3">LMG 25204</strain>
    </source>
</reference>
<feature type="compositionally biased region" description="Low complexity" evidence="1">
    <location>
        <begin position="215"/>
        <end position="226"/>
    </location>
</feature>
<sequence>MCRDREDQHDEDRAQVPARAEDRQPRDAAAGQDHARPEHESARHDREHRQVRGHEAVAAEIDPAGCDRGLRADDRDGERGQPDATRGARVAADERAAQAEARAFREDPERETEDKAEDDGRLGHGQGLDPQLLEHGAHLPQDLESRPDRAGARRNSSAGQAPARGGQRTLVLRARAFRDMRSKRARSAPPAFGPAGRGRKPVFFRVPPPQRPRMRGSSASRRPSPR</sequence>
<comment type="caution">
    <text evidence="2">The sequence shown here is derived from an EMBL/GenBank/DDBJ whole genome shotgun (WGS) entry which is preliminary data.</text>
</comment>
<dbReference type="AlphaFoldDB" id="X7F8R4"/>
<protein>
    <submittedName>
        <fullName evidence="2">Uncharacterized protein</fullName>
    </submittedName>
</protein>
<feature type="compositionally biased region" description="Basic and acidic residues" evidence="1">
    <location>
        <begin position="33"/>
        <end position="57"/>
    </location>
</feature>
<evidence type="ECO:0000313" key="2">
    <source>
        <dbReference type="EMBL" id="ETX29297.1"/>
    </source>
</evidence>
<dbReference type="EMBL" id="JAME01000011">
    <property type="protein sequence ID" value="ETX29297.1"/>
    <property type="molecule type" value="Genomic_DNA"/>
</dbReference>
<evidence type="ECO:0000256" key="1">
    <source>
        <dbReference type="SAM" id="MobiDB-lite"/>
    </source>
</evidence>
<keyword evidence="3" id="KW-1185">Reference proteome</keyword>
<feature type="compositionally biased region" description="Basic and acidic residues" evidence="1">
    <location>
        <begin position="135"/>
        <end position="151"/>
    </location>
</feature>
<feature type="region of interest" description="Disordered" evidence="1">
    <location>
        <begin position="1"/>
        <end position="226"/>
    </location>
</feature>
<feature type="compositionally biased region" description="Basic and acidic residues" evidence="1">
    <location>
        <begin position="91"/>
        <end position="108"/>
    </location>
</feature>